<dbReference type="InParanoid" id="F8PFE3"/>
<accession>F8PFE3</accession>
<sequence length="291" mass="33050">MHKAILVDEDLFSPATFSDLQAILRSFLMTYYQISTGNPKTSVPWTSLVKCLGDYIDLSKGYIPSGYKFQEPSHMTKEETRGLLDHWYNQQNNINAKVTFRFKSSLHPVANKGKDKEKEAMKRALPRARMVVPRSKSTNKEQEELEGLDEIQVMMNTVLTFKTSPGPPNQLQGINNQVRALQTNAQPRPGFFYLGEAICRVGETILPFCKDMTTAIQNSLESVFPDKAGPLPRMVTRVMQSPTKCGHEEMDEEPRNIAHRTRSGNSPVKQLQQAKDTKVDQTLKVKKPRRH</sequence>
<feature type="region of interest" description="Disordered" evidence="1">
    <location>
        <begin position="111"/>
        <end position="143"/>
    </location>
</feature>
<feature type="compositionally biased region" description="Basic and acidic residues" evidence="1">
    <location>
        <begin position="112"/>
        <end position="122"/>
    </location>
</feature>
<protein>
    <submittedName>
        <fullName evidence="2">Uncharacterized protein</fullName>
    </submittedName>
</protein>
<dbReference type="HOGENOM" id="CLU_956988_0_0_1"/>
<evidence type="ECO:0000313" key="3">
    <source>
        <dbReference type="Proteomes" id="UP000008063"/>
    </source>
</evidence>
<dbReference type="AlphaFoldDB" id="F8PFE3"/>
<dbReference type="EMBL" id="GL945474">
    <property type="protein sequence ID" value="EGO04712.1"/>
    <property type="molecule type" value="Genomic_DNA"/>
</dbReference>
<gene>
    <name evidence="2" type="ORF">SERLA73DRAFT_149116</name>
</gene>
<keyword evidence="3" id="KW-1185">Reference proteome</keyword>
<dbReference type="Proteomes" id="UP000008063">
    <property type="component" value="Unassembled WGS sequence"/>
</dbReference>
<evidence type="ECO:0000313" key="2">
    <source>
        <dbReference type="EMBL" id="EGO04712.1"/>
    </source>
</evidence>
<feature type="compositionally biased region" description="Basic and acidic residues" evidence="1">
    <location>
        <begin position="245"/>
        <end position="256"/>
    </location>
</feature>
<proteinExistence type="predicted"/>
<feature type="region of interest" description="Disordered" evidence="1">
    <location>
        <begin position="242"/>
        <end position="291"/>
    </location>
</feature>
<evidence type="ECO:0000256" key="1">
    <source>
        <dbReference type="SAM" id="MobiDB-lite"/>
    </source>
</evidence>
<organism evidence="3">
    <name type="scientific">Serpula lacrymans var. lacrymans (strain S7.3)</name>
    <name type="common">Dry rot fungus</name>
    <dbReference type="NCBI Taxonomy" id="936435"/>
    <lineage>
        <taxon>Eukaryota</taxon>
        <taxon>Fungi</taxon>
        <taxon>Dikarya</taxon>
        <taxon>Basidiomycota</taxon>
        <taxon>Agaricomycotina</taxon>
        <taxon>Agaricomycetes</taxon>
        <taxon>Agaricomycetidae</taxon>
        <taxon>Boletales</taxon>
        <taxon>Coniophorineae</taxon>
        <taxon>Serpulaceae</taxon>
        <taxon>Serpula</taxon>
    </lineage>
</organism>
<reference evidence="3" key="1">
    <citation type="journal article" date="2011" name="Science">
        <title>The plant cell wall-decomposing machinery underlies the functional diversity of forest fungi.</title>
        <authorList>
            <person name="Eastwood D.C."/>
            <person name="Floudas D."/>
            <person name="Binder M."/>
            <person name="Majcherczyk A."/>
            <person name="Schneider P."/>
            <person name="Aerts A."/>
            <person name="Asiegbu F.O."/>
            <person name="Baker S.E."/>
            <person name="Barry K."/>
            <person name="Bendiksby M."/>
            <person name="Blumentritt M."/>
            <person name="Coutinho P.M."/>
            <person name="Cullen D."/>
            <person name="de Vries R.P."/>
            <person name="Gathman A."/>
            <person name="Goodell B."/>
            <person name="Henrissat B."/>
            <person name="Ihrmark K."/>
            <person name="Kauserud H."/>
            <person name="Kohler A."/>
            <person name="LaButti K."/>
            <person name="Lapidus A."/>
            <person name="Lavin J.L."/>
            <person name="Lee Y.-H."/>
            <person name="Lindquist E."/>
            <person name="Lilly W."/>
            <person name="Lucas S."/>
            <person name="Morin E."/>
            <person name="Murat C."/>
            <person name="Oguiza J.A."/>
            <person name="Park J."/>
            <person name="Pisabarro A.G."/>
            <person name="Riley R."/>
            <person name="Rosling A."/>
            <person name="Salamov A."/>
            <person name="Schmidt O."/>
            <person name="Schmutz J."/>
            <person name="Skrede I."/>
            <person name="Stenlid J."/>
            <person name="Wiebenga A."/>
            <person name="Xie X."/>
            <person name="Kuees U."/>
            <person name="Hibbett D.S."/>
            <person name="Hoffmeister D."/>
            <person name="Hoegberg N."/>
            <person name="Martin F."/>
            <person name="Grigoriev I.V."/>
            <person name="Watkinson S.C."/>
        </authorList>
    </citation>
    <scope>NUCLEOTIDE SEQUENCE [LARGE SCALE GENOMIC DNA]</scope>
    <source>
        <strain evidence="3">strain S7.3</strain>
    </source>
</reference>
<name>F8PFE3_SERL3</name>
<feature type="compositionally biased region" description="Polar residues" evidence="1">
    <location>
        <begin position="263"/>
        <end position="274"/>
    </location>
</feature>